<keyword evidence="1" id="KW-1133">Transmembrane helix</keyword>
<feature type="transmembrane region" description="Helical" evidence="1">
    <location>
        <begin position="35"/>
        <end position="58"/>
    </location>
</feature>
<gene>
    <name evidence="3" type="ORF">FBQ74_14920</name>
</gene>
<evidence type="ECO:0000313" key="3">
    <source>
        <dbReference type="EMBL" id="QCZ94679.1"/>
    </source>
</evidence>
<dbReference type="KEGG" id="salk:FBQ74_14920"/>
<dbReference type="OrthoDB" id="6388079at2"/>
<dbReference type="Proteomes" id="UP000304912">
    <property type="component" value="Chromosome"/>
</dbReference>
<keyword evidence="1" id="KW-0812">Transmembrane</keyword>
<dbReference type="InterPro" id="IPR007168">
    <property type="entry name" value="Phageshock_PspC_N"/>
</dbReference>
<dbReference type="Pfam" id="PF04024">
    <property type="entry name" value="PspC"/>
    <property type="match status" value="1"/>
</dbReference>
<evidence type="ECO:0000256" key="1">
    <source>
        <dbReference type="SAM" id="Phobius"/>
    </source>
</evidence>
<dbReference type="AlphaFoldDB" id="A0A5B7YJD9"/>
<evidence type="ECO:0000259" key="2">
    <source>
        <dbReference type="Pfam" id="PF04024"/>
    </source>
</evidence>
<evidence type="ECO:0000313" key="4">
    <source>
        <dbReference type="Proteomes" id="UP000304912"/>
    </source>
</evidence>
<keyword evidence="4" id="KW-1185">Reference proteome</keyword>
<proteinExistence type="predicted"/>
<sequence>MDFKNMPKQRSHFLAGVAAGIADYQGISKFTVRSFFVITAIVTGGLGILLYSVLALLMPPPPQ</sequence>
<accession>A0A5B7YJD9</accession>
<feature type="domain" description="Phage shock protein PspC N-terminal" evidence="2">
    <location>
        <begin position="10"/>
        <end position="60"/>
    </location>
</feature>
<dbReference type="RefSeq" id="WP_139757415.1">
    <property type="nucleotide sequence ID" value="NZ_CP039852.1"/>
</dbReference>
<name>A0A5B7YJD9_9ALTE</name>
<protein>
    <submittedName>
        <fullName evidence="3">PspC domain-containing protein</fullName>
    </submittedName>
</protein>
<dbReference type="EMBL" id="CP039852">
    <property type="protein sequence ID" value="QCZ94679.1"/>
    <property type="molecule type" value="Genomic_DNA"/>
</dbReference>
<organism evidence="3 4">
    <name type="scientific">Salinimonas iocasae</name>
    <dbReference type="NCBI Taxonomy" id="2572577"/>
    <lineage>
        <taxon>Bacteria</taxon>
        <taxon>Pseudomonadati</taxon>
        <taxon>Pseudomonadota</taxon>
        <taxon>Gammaproteobacteria</taxon>
        <taxon>Alteromonadales</taxon>
        <taxon>Alteromonadaceae</taxon>
        <taxon>Alteromonas/Salinimonas group</taxon>
        <taxon>Salinimonas</taxon>
    </lineage>
</organism>
<reference evidence="3 4" key="1">
    <citation type="submission" date="2019-04" db="EMBL/GenBank/DDBJ databases">
        <title>Salinimonas iocasae sp. nov., a halophilic bacterium isolated from the outer tube casing of tubeworms in Okinawa Trough.</title>
        <authorList>
            <person name="Zhang H."/>
            <person name="Wang H."/>
            <person name="Li C."/>
        </authorList>
    </citation>
    <scope>NUCLEOTIDE SEQUENCE [LARGE SCALE GENOMIC DNA]</scope>
    <source>
        <strain evidence="3 4">KX18D6</strain>
    </source>
</reference>
<keyword evidence="1" id="KW-0472">Membrane</keyword>